<keyword evidence="4" id="KW-1185">Reference proteome</keyword>
<evidence type="ECO:0000259" key="2">
    <source>
        <dbReference type="Pfam" id="PF13439"/>
    </source>
</evidence>
<organism evidence="3 4">
    <name type="scientific">Synoicihabitans lomoniglobus</name>
    <dbReference type="NCBI Taxonomy" id="2909285"/>
    <lineage>
        <taxon>Bacteria</taxon>
        <taxon>Pseudomonadati</taxon>
        <taxon>Verrucomicrobiota</taxon>
        <taxon>Opitutia</taxon>
        <taxon>Opitutales</taxon>
        <taxon>Opitutaceae</taxon>
        <taxon>Synoicihabitans</taxon>
    </lineage>
</organism>
<dbReference type="RefSeq" id="WP_330929029.1">
    <property type="nucleotide sequence ID" value="NZ_CP119075.1"/>
</dbReference>
<dbReference type="InterPro" id="IPR023881">
    <property type="entry name" value="Thiol_BshA"/>
</dbReference>
<feature type="domain" description="Glycosyl transferase family 1" evidence="1">
    <location>
        <begin position="191"/>
        <end position="355"/>
    </location>
</feature>
<evidence type="ECO:0000313" key="4">
    <source>
        <dbReference type="Proteomes" id="UP001218638"/>
    </source>
</evidence>
<dbReference type="SUPFAM" id="SSF53756">
    <property type="entry name" value="UDP-Glycosyltransferase/glycogen phosphorylase"/>
    <property type="match status" value="1"/>
</dbReference>
<protein>
    <submittedName>
        <fullName evidence="3">N-acetyl-alpha-D-glucosaminyl L-malate synthase BshA</fullName>
    </submittedName>
</protein>
<evidence type="ECO:0000313" key="3">
    <source>
        <dbReference type="EMBL" id="WED66525.1"/>
    </source>
</evidence>
<dbReference type="Proteomes" id="UP001218638">
    <property type="component" value="Chromosome"/>
</dbReference>
<evidence type="ECO:0000259" key="1">
    <source>
        <dbReference type="Pfam" id="PF00534"/>
    </source>
</evidence>
<proteinExistence type="predicted"/>
<dbReference type="Gene3D" id="3.40.50.2000">
    <property type="entry name" value="Glycogen Phosphorylase B"/>
    <property type="match status" value="2"/>
</dbReference>
<dbReference type="GO" id="GO:0071793">
    <property type="term" value="P:bacillithiol biosynthetic process"/>
    <property type="evidence" value="ECO:0007669"/>
    <property type="project" value="InterPro"/>
</dbReference>
<dbReference type="EMBL" id="CP119075">
    <property type="protein sequence ID" value="WED66525.1"/>
    <property type="molecule type" value="Genomic_DNA"/>
</dbReference>
<gene>
    <name evidence="3" type="primary">bshA</name>
    <name evidence="3" type="ORF">PXH66_06640</name>
</gene>
<dbReference type="Pfam" id="PF13439">
    <property type="entry name" value="Glyco_transf_4"/>
    <property type="match status" value="1"/>
</dbReference>
<dbReference type="PANTHER" id="PTHR12526">
    <property type="entry name" value="GLYCOSYLTRANSFERASE"/>
    <property type="match status" value="1"/>
</dbReference>
<dbReference type="PANTHER" id="PTHR12526:SF599">
    <property type="entry name" value="N-ACETYL-ALPHA-D-GLUCOSAMINYL L-MALATE SYNTHASE"/>
    <property type="match status" value="1"/>
</dbReference>
<reference evidence="3" key="1">
    <citation type="submission" date="2023-03" db="EMBL/GenBank/DDBJ databases">
        <title>Lomoglobus Profundus gen. nov., sp. nov., a novel member of the phylum Verrucomicrobia, isolated from deep-marine sediment of South China Sea.</title>
        <authorList>
            <person name="Ahmad T."/>
            <person name="Ishaq S.E."/>
            <person name="Wang F."/>
        </authorList>
    </citation>
    <scope>NUCLEOTIDE SEQUENCE</scope>
    <source>
        <strain evidence="3">LMO-M01</strain>
    </source>
</reference>
<dbReference type="NCBIfam" id="TIGR03999">
    <property type="entry name" value="thiol_BshA"/>
    <property type="match status" value="1"/>
</dbReference>
<dbReference type="InterPro" id="IPR001296">
    <property type="entry name" value="Glyco_trans_1"/>
</dbReference>
<dbReference type="AlphaFoldDB" id="A0AAF0I4J6"/>
<dbReference type="KEGG" id="slom:PXH66_06640"/>
<name>A0AAF0I4J6_9BACT</name>
<sequence length="381" mass="41840">MTTTGDPMRVGIVCYPSVGGSGILASGLGDELAARGHEVHFVSYERPFRLQPGQERVYFHPVEISNYELFKYPDYTLPLSVKLAEVADTYGLDILHAHYAVPHATAATLARAMLPETRRPAVVTTLHGTDTTLLGRDPGYAPAIRYALEASDAVTAVSDFLRSETHRLIGVEREIDVIHNFFDPRPAVRTRDAARQELGVRPDQKLVLHLSNMRPVKRIDVLLNALAKVPDRDRFKVVMVAGGSFTPYQSLVKKLGLENTVIVREHVAVVEDYLQAADVGLFTSDSESFCLSLLEAANFACPSVATSVGGIPEVVENEKSALLVPAANSDAVAAALDRLLRDDDLRANLGRAAQARARAMFSTARIVPQYEALYRRVRPRR</sequence>
<dbReference type="Pfam" id="PF00534">
    <property type="entry name" value="Glycos_transf_1"/>
    <property type="match status" value="1"/>
</dbReference>
<feature type="domain" description="Glycosyltransferase subfamily 4-like N-terminal" evidence="2">
    <location>
        <begin position="18"/>
        <end position="184"/>
    </location>
</feature>
<dbReference type="GO" id="GO:0016757">
    <property type="term" value="F:glycosyltransferase activity"/>
    <property type="evidence" value="ECO:0007669"/>
    <property type="project" value="InterPro"/>
</dbReference>
<dbReference type="InterPro" id="IPR028098">
    <property type="entry name" value="Glyco_trans_4-like_N"/>
</dbReference>
<accession>A0AAF0I4J6</accession>